<sequence>MAKTNPGRFFEDYKLGEVIHHAVPRTVSGGERALYHALYPARHALYSSDEFARASGLPGSPIDDLAAFHVVFGKTVPDISLNAVANLGYAEGRWLKPVYPGDTLRSTSEVIGLKQNSNGKSGVVYVRTRGLNQLDEVVMDYVRWVMVRKSNLDAPAPETVIPELKDTLSADDLLIPEGLDFSGYDFTLAGEPHRWGDYEVGEVIDHVDGVTIEEAEHMIATRLWQNTAKVHFDATFRPDGQRLIYGGHVISMARALSFNGLANAQMIVGLNGGAHANPCFTGLTVKAWSEVLDKAETAAPGVGAIRLRLVATSDGSVGELKGEDGKYLPGVLLDLDYWALMPM</sequence>
<dbReference type="CDD" id="cd03451">
    <property type="entry name" value="FkbR2"/>
    <property type="match status" value="2"/>
</dbReference>
<dbReference type="PIRSF" id="PIRSF021494">
    <property type="entry name" value="Rv0216_prd"/>
    <property type="match status" value="1"/>
</dbReference>
<evidence type="ECO:0000313" key="1">
    <source>
        <dbReference type="EMBL" id="MDQ2092100.1"/>
    </source>
</evidence>
<evidence type="ECO:0000313" key="2">
    <source>
        <dbReference type="Proteomes" id="UP001226762"/>
    </source>
</evidence>
<dbReference type="InterPro" id="IPR048274">
    <property type="entry name" value="MC_hydratase"/>
</dbReference>
<protein>
    <submittedName>
        <fullName evidence="1">MaoC family dehydratase</fullName>
    </submittedName>
</protein>
<reference evidence="1" key="1">
    <citation type="submission" date="2022-07" db="EMBL/GenBank/DDBJ databases">
        <authorList>
            <person name="Otstavnykh N."/>
            <person name="Isaeva M."/>
            <person name="Bystritskaya E."/>
        </authorList>
    </citation>
    <scope>NUCLEOTIDE SEQUENCE</scope>
    <source>
        <strain evidence="1">KCTC 52189</strain>
    </source>
</reference>
<dbReference type="Proteomes" id="UP001226762">
    <property type="component" value="Unassembled WGS sequence"/>
</dbReference>
<reference evidence="1" key="2">
    <citation type="submission" date="2023-02" db="EMBL/GenBank/DDBJ databases">
        <title>'Rhodoalgimonas zhirmunskyi' gen. nov., isolated from a red alga.</title>
        <authorList>
            <person name="Nedashkovskaya O.I."/>
            <person name="Otstavnykh N.Y."/>
            <person name="Bystritskaya E.P."/>
            <person name="Balabanova L.A."/>
            <person name="Isaeva M.P."/>
        </authorList>
    </citation>
    <scope>NUCLEOTIDE SEQUENCE</scope>
    <source>
        <strain evidence="1">KCTC 52189</strain>
    </source>
</reference>
<dbReference type="SUPFAM" id="SSF54637">
    <property type="entry name" value="Thioesterase/thiol ester dehydrase-isomerase"/>
    <property type="match status" value="2"/>
</dbReference>
<dbReference type="EMBL" id="JANHAX010000007">
    <property type="protein sequence ID" value="MDQ2092100.1"/>
    <property type="molecule type" value="Genomic_DNA"/>
</dbReference>
<dbReference type="PANTHER" id="PTHR43664">
    <property type="entry name" value="MONOAMINE OXIDASE-RELATED"/>
    <property type="match status" value="1"/>
</dbReference>
<proteinExistence type="predicted"/>
<organism evidence="1 2">
    <name type="scientific">Marimonas arenosa</name>
    <dbReference type="NCBI Taxonomy" id="1795305"/>
    <lineage>
        <taxon>Bacteria</taxon>
        <taxon>Pseudomonadati</taxon>
        <taxon>Pseudomonadota</taxon>
        <taxon>Alphaproteobacteria</taxon>
        <taxon>Rhodobacterales</taxon>
        <taxon>Paracoccaceae</taxon>
        <taxon>Marimonas</taxon>
    </lineage>
</organism>
<keyword evidence="2" id="KW-1185">Reference proteome</keyword>
<dbReference type="Gene3D" id="3.10.129.10">
    <property type="entry name" value="Hotdog Thioesterase"/>
    <property type="match status" value="1"/>
</dbReference>
<dbReference type="InterPro" id="IPR052342">
    <property type="entry name" value="MCH/BMMD"/>
</dbReference>
<dbReference type="Pfam" id="PF19315">
    <property type="entry name" value="MC_hydratase"/>
    <property type="match status" value="1"/>
</dbReference>
<dbReference type="RefSeq" id="WP_306737401.1">
    <property type="nucleotide sequence ID" value="NZ_JANHAX010000007.1"/>
</dbReference>
<accession>A0AAE3WGQ8</accession>
<dbReference type="GO" id="GO:0016829">
    <property type="term" value="F:lyase activity"/>
    <property type="evidence" value="ECO:0007669"/>
    <property type="project" value="InterPro"/>
</dbReference>
<comment type="caution">
    <text evidence="1">The sequence shown here is derived from an EMBL/GenBank/DDBJ whole genome shotgun (WGS) entry which is preliminary data.</text>
</comment>
<dbReference type="InterPro" id="IPR029069">
    <property type="entry name" value="HotDog_dom_sf"/>
</dbReference>
<gene>
    <name evidence="1" type="ORF">NO357_19530</name>
</gene>
<dbReference type="InterPro" id="IPR016790">
    <property type="entry name" value="Thiol_ester_hydratase_Rv0216"/>
</dbReference>
<name>A0AAE3WGQ8_9RHOB</name>
<dbReference type="AlphaFoldDB" id="A0AAE3WGQ8"/>
<dbReference type="PANTHER" id="PTHR43664:SF1">
    <property type="entry name" value="BETA-METHYLMALYL-COA DEHYDRATASE"/>
    <property type="match status" value="1"/>
</dbReference>